<keyword evidence="1" id="KW-0812">Transmembrane</keyword>
<dbReference type="AlphaFoldDB" id="A0A7J7MWS7"/>
<protein>
    <recommendedName>
        <fullName evidence="4">DUF4408 domain-containing protein</fullName>
    </recommendedName>
</protein>
<feature type="transmembrane region" description="Helical" evidence="1">
    <location>
        <begin position="33"/>
        <end position="55"/>
    </location>
</feature>
<evidence type="ECO:0008006" key="4">
    <source>
        <dbReference type="Google" id="ProtNLM"/>
    </source>
</evidence>
<comment type="caution">
    <text evidence="2">The sequence shown here is derived from an EMBL/GenBank/DDBJ whole genome shotgun (WGS) entry which is preliminary data.</text>
</comment>
<dbReference type="EMBL" id="JACGCM010001193">
    <property type="protein sequence ID" value="KAF6159391.1"/>
    <property type="molecule type" value="Genomic_DNA"/>
</dbReference>
<dbReference type="Pfam" id="PF05553">
    <property type="entry name" value="DUF761"/>
    <property type="match status" value="1"/>
</dbReference>
<sequence length="199" mass="22486">MDKFEKSQILKLSLIALLFLITPLLSASMRPHYLYFLLNLVIIAVGIQAGFFSFLMPPEDKKPQANVGVIPKEVEDFVPSEASNNKDATSILPKVDVPETGRYVKMVQKSRSEKIVSLVEENILKKCPSMPNLFFIGSGEEVGELLEEEEEDEEVEGSLSGQELFTKAETFIGNFYKQLKIQREDSWNKIHGSISRPFK</sequence>
<dbReference type="Proteomes" id="UP000541444">
    <property type="component" value="Unassembled WGS sequence"/>
</dbReference>
<dbReference type="PANTHER" id="PTHR36887">
    <property type="entry name" value="OS01G0532300 PROTEIN"/>
    <property type="match status" value="1"/>
</dbReference>
<evidence type="ECO:0000256" key="1">
    <source>
        <dbReference type="SAM" id="Phobius"/>
    </source>
</evidence>
<keyword evidence="3" id="KW-1185">Reference proteome</keyword>
<feature type="transmembrane region" description="Helical" evidence="1">
    <location>
        <begin position="9"/>
        <end position="27"/>
    </location>
</feature>
<dbReference type="InterPro" id="IPR008480">
    <property type="entry name" value="DUF761_pln"/>
</dbReference>
<evidence type="ECO:0000313" key="2">
    <source>
        <dbReference type="EMBL" id="KAF6159391.1"/>
    </source>
</evidence>
<dbReference type="OrthoDB" id="1923900at2759"/>
<reference evidence="2 3" key="1">
    <citation type="journal article" date="2020" name="IScience">
        <title>Genome Sequencing of the Endangered Kingdonia uniflora (Circaeasteraceae, Ranunculales) Reveals Potential Mechanisms of Evolutionary Specialization.</title>
        <authorList>
            <person name="Sun Y."/>
            <person name="Deng T."/>
            <person name="Zhang A."/>
            <person name="Moore M.J."/>
            <person name="Landis J.B."/>
            <person name="Lin N."/>
            <person name="Zhang H."/>
            <person name="Zhang X."/>
            <person name="Huang J."/>
            <person name="Zhang X."/>
            <person name="Sun H."/>
            <person name="Wang H."/>
        </authorList>
    </citation>
    <scope>NUCLEOTIDE SEQUENCE [LARGE SCALE GENOMIC DNA]</scope>
    <source>
        <strain evidence="2">TB1705</strain>
        <tissue evidence="2">Leaf</tissue>
    </source>
</reference>
<keyword evidence="1" id="KW-0472">Membrane</keyword>
<gene>
    <name evidence="2" type="ORF">GIB67_032162</name>
</gene>
<organism evidence="2 3">
    <name type="scientific">Kingdonia uniflora</name>
    <dbReference type="NCBI Taxonomy" id="39325"/>
    <lineage>
        <taxon>Eukaryota</taxon>
        <taxon>Viridiplantae</taxon>
        <taxon>Streptophyta</taxon>
        <taxon>Embryophyta</taxon>
        <taxon>Tracheophyta</taxon>
        <taxon>Spermatophyta</taxon>
        <taxon>Magnoliopsida</taxon>
        <taxon>Ranunculales</taxon>
        <taxon>Circaeasteraceae</taxon>
        <taxon>Kingdonia</taxon>
    </lineage>
</organism>
<accession>A0A7J7MWS7</accession>
<keyword evidence="1" id="KW-1133">Transmembrane helix</keyword>
<dbReference type="PANTHER" id="PTHR36887:SF1">
    <property type="entry name" value="OS01G0532300 PROTEIN"/>
    <property type="match status" value="1"/>
</dbReference>
<name>A0A7J7MWS7_9MAGN</name>
<evidence type="ECO:0000313" key="3">
    <source>
        <dbReference type="Proteomes" id="UP000541444"/>
    </source>
</evidence>
<proteinExistence type="predicted"/>